<reference evidence="2" key="1">
    <citation type="submission" date="2017-02" db="EMBL/GenBank/DDBJ databases">
        <authorList>
            <person name="Varghese N."/>
            <person name="Submissions S."/>
        </authorList>
    </citation>
    <scope>NUCLEOTIDE SEQUENCE [LARGE SCALE GENOMIC DNA]</scope>
    <source>
        <strain evidence="2">R11H</strain>
    </source>
</reference>
<evidence type="ECO:0000313" key="2">
    <source>
        <dbReference type="Proteomes" id="UP000190044"/>
    </source>
</evidence>
<keyword evidence="2" id="KW-1185">Reference proteome</keyword>
<dbReference type="AlphaFoldDB" id="A0A1T5EGY5"/>
<name>A0A1T5EGY5_9SPHN</name>
<dbReference type="EMBL" id="FUYP01000022">
    <property type="protein sequence ID" value="SKB83303.1"/>
    <property type="molecule type" value="Genomic_DNA"/>
</dbReference>
<proteinExistence type="predicted"/>
<protein>
    <submittedName>
        <fullName evidence="1">Uncharacterized protein</fullName>
    </submittedName>
</protein>
<organism evidence="1 2">
    <name type="scientific">Sphingopyxis flava</name>
    <dbReference type="NCBI Taxonomy" id="1507287"/>
    <lineage>
        <taxon>Bacteria</taxon>
        <taxon>Pseudomonadati</taxon>
        <taxon>Pseudomonadota</taxon>
        <taxon>Alphaproteobacteria</taxon>
        <taxon>Sphingomonadales</taxon>
        <taxon>Sphingomonadaceae</taxon>
        <taxon>Sphingopyxis</taxon>
    </lineage>
</organism>
<gene>
    <name evidence="1" type="ORF">SAMN06295937_10224</name>
</gene>
<evidence type="ECO:0000313" key="1">
    <source>
        <dbReference type="EMBL" id="SKB83303.1"/>
    </source>
</evidence>
<sequence>MPFAGPITEGDWDERVAMHQWWSDYLDALRASDETQISALTAK</sequence>
<dbReference type="Proteomes" id="UP000190044">
    <property type="component" value="Unassembled WGS sequence"/>
</dbReference>
<accession>A0A1T5EGY5</accession>